<organism evidence="2 3">
    <name type="scientific">Coemansia reversa (strain ATCC 12441 / NRRL 1564)</name>
    <dbReference type="NCBI Taxonomy" id="763665"/>
    <lineage>
        <taxon>Eukaryota</taxon>
        <taxon>Fungi</taxon>
        <taxon>Fungi incertae sedis</taxon>
        <taxon>Zoopagomycota</taxon>
        <taxon>Kickxellomycotina</taxon>
        <taxon>Kickxellomycetes</taxon>
        <taxon>Kickxellales</taxon>
        <taxon>Kickxellaceae</taxon>
        <taxon>Coemansia</taxon>
    </lineage>
</organism>
<keyword evidence="1" id="KW-0812">Transmembrane</keyword>
<gene>
    <name evidence="2" type="ORF">COEREDRAFT_84278</name>
</gene>
<sequence>MISSGLVEFLLYLLIPVVLINFLQGRQSKDNSLAWKKRLSRGDYIVYGCLLLVALGYFISASVDKPPNVFKRIGASPHSLCNELREKLVEYSQSHPETHPLDGIPTSDMKKERDFGLLEYYQGSEHGRLDFLVDRFCAYDEDRDAYLKFGEQAFLNSISSNFGQRGKSARITSTSGSQSDFLSEFADIGLLLYATASNFFVYLPAFVLVGLVTTPFAVTEFAPSRVYVRPWGVIMLCTLLFGDIYWLFTVPASSKLRRSGLTTLWIVSPDSTDSAMFYADASAYTRKLFIAVGLVAFLFMDYMTSSRQTDIQLLKQCIVEQNNALTLSKNHTLLETAVLLSDRLRERLYALWKREHTAREKVFADHEFRKLYEKTTLETKSKQWVDKNSPLALKSFGIEPRLTDSSESI</sequence>
<feature type="transmembrane region" description="Helical" evidence="1">
    <location>
        <begin position="44"/>
        <end position="63"/>
    </location>
</feature>
<feature type="transmembrane region" description="Helical" evidence="1">
    <location>
        <begin position="284"/>
        <end position="303"/>
    </location>
</feature>
<protein>
    <submittedName>
        <fullName evidence="2">Uncharacterized protein</fullName>
    </submittedName>
</protein>
<reference evidence="2 3" key="1">
    <citation type="journal article" date="2015" name="Genome Biol. Evol.">
        <title>Phylogenomic analyses indicate that early fungi evolved digesting cell walls of algal ancestors of land plants.</title>
        <authorList>
            <person name="Chang Y."/>
            <person name="Wang S."/>
            <person name="Sekimoto S."/>
            <person name="Aerts A.L."/>
            <person name="Choi C."/>
            <person name="Clum A."/>
            <person name="LaButti K.M."/>
            <person name="Lindquist E.A."/>
            <person name="Yee Ngan C."/>
            <person name="Ohm R.A."/>
            <person name="Salamov A.A."/>
            <person name="Grigoriev I.V."/>
            <person name="Spatafora J.W."/>
            <person name="Berbee M.L."/>
        </authorList>
    </citation>
    <scope>NUCLEOTIDE SEQUENCE [LARGE SCALE GENOMIC DNA]</scope>
    <source>
        <strain evidence="2 3">NRRL 1564</strain>
    </source>
</reference>
<feature type="transmembrane region" description="Helical" evidence="1">
    <location>
        <begin position="230"/>
        <end position="248"/>
    </location>
</feature>
<proteinExistence type="predicted"/>
<name>A0A2G5BKW3_COERN</name>
<feature type="transmembrane region" description="Helical" evidence="1">
    <location>
        <begin position="6"/>
        <end position="23"/>
    </location>
</feature>
<evidence type="ECO:0000313" key="3">
    <source>
        <dbReference type="Proteomes" id="UP000242474"/>
    </source>
</evidence>
<keyword evidence="1" id="KW-0472">Membrane</keyword>
<keyword evidence="3" id="KW-1185">Reference proteome</keyword>
<keyword evidence="1" id="KW-1133">Transmembrane helix</keyword>
<dbReference type="OrthoDB" id="5536770at2759"/>
<evidence type="ECO:0000313" key="2">
    <source>
        <dbReference type="EMBL" id="PIA19655.1"/>
    </source>
</evidence>
<dbReference type="Proteomes" id="UP000242474">
    <property type="component" value="Unassembled WGS sequence"/>
</dbReference>
<dbReference type="AlphaFoldDB" id="A0A2G5BKW3"/>
<dbReference type="STRING" id="763665.A0A2G5BKW3"/>
<accession>A0A2G5BKW3</accession>
<feature type="transmembrane region" description="Helical" evidence="1">
    <location>
        <begin position="199"/>
        <end position="218"/>
    </location>
</feature>
<dbReference type="EMBL" id="KZ303486">
    <property type="protein sequence ID" value="PIA19655.1"/>
    <property type="molecule type" value="Genomic_DNA"/>
</dbReference>
<evidence type="ECO:0000256" key="1">
    <source>
        <dbReference type="SAM" id="Phobius"/>
    </source>
</evidence>